<reference evidence="3 4" key="1">
    <citation type="submission" date="2022-04" db="EMBL/GenBank/DDBJ databases">
        <title>Streptomyces sp. nov. LCR6-01 isolated from Lichen of Dirinaria sp.</title>
        <authorList>
            <person name="Kanchanasin P."/>
            <person name="Tanasupawat S."/>
            <person name="Phongsopitanun W."/>
        </authorList>
    </citation>
    <scope>NUCLEOTIDE SEQUENCE [LARGE SCALE GENOMIC DNA]</scope>
    <source>
        <strain evidence="3 4">LCR6-01</strain>
    </source>
</reference>
<dbReference type="InterPro" id="IPR000792">
    <property type="entry name" value="Tscrpt_reg_LuxR_C"/>
</dbReference>
<gene>
    <name evidence="3" type="ORF">M1O15_30850</name>
</gene>
<accession>A0ABT0IK55</accession>
<proteinExistence type="predicted"/>
<name>A0ABT0IK55_9ACTN</name>
<sequence length="77" mass="8201">MEGLALGLSNAELGRELHLSRQGLDYHIGRLRQKFGARSRTALVARAYATGLLTPGTWPPRVTGPAARPLAPGTRPG</sequence>
<evidence type="ECO:0000313" key="3">
    <source>
        <dbReference type="EMBL" id="MCK8681719.1"/>
    </source>
</evidence>
<dbReference type="SMART" id="SM00421">
    <property type="entry name" value="HTH_LUXR"/>
    <property type="match status" value="1"/>
</dbReference>
<dbReference type="Gene3D" id="1.10.10.10">
    <property type="entry name" value="Winged helix-like DNA-binding domain superfamily/Winged helix DNA-binding domain"/>
    <property type="match status" value="1"/>
</dbReference>
<evidence type="ECO:0000256" key="1">
    <source>
        <dbReference type="SAM" id="MobiDB-lite"/>
    </source>
</evidence>
<dbReference type="EMBL" id="JALPTH010000053">
    <property type="protein sequence ID" value="MCK8681719.1"/>
    <property type="molecule type" value="Genomic_DNA"/>
</dbReference>
<keyword evidence="4" id="KW-1185">Reference proteome</keyword>
<evidence type="ECO:0000259" key="2">
    <source>
        <dbReference type="PROSITE" id="PS50043"/>
    </source>
</evidence>
<dbReference type="InterPro" id="IPR036388">
    <property type="entry name" value="WH-like_DNA-bd_sf"/>
</dbReference>
<feature type="domain" description="HTH luxR-type" evidence="2">
    <location>
        <begin position="1"/>
        <end position="51"/>
    </location>
</feature>
<organism evidence="3 4">
    <name type="scientific">Streptomyces lichenis</name>
    <dbReference type="NCBI Taxonomy" id="2306967"/>
    <lineage>
        <taxon>Bacteria</taxon>
        <taxon>Bacillati</taxon>
        <taxon>Actinomycetota</taxon>
        <taxon>Actinomycetes</taxon>
        <taxon>Kitasatosporales</taxon>
        <taxon>Streptomycetaceae</taxon>
        <taxon>Streptomyces</taxon>
    </lineage>
</organism>
<dbReference type="Pfam" id="PF00196">
    <property type="entry name" value="GerE"/>
    <property type="match status" value="1"/>
</dbReference>
<dbReference type="InterPro" id="IPR016032">
    <property type="entry name" value="Sig_transdc_resp-reg_C-effctor"/>
</dbReference>
<evidence type="ECO:0000313" key="4">
    <source>
        <dbReference type="Proteomes" id="UP001522868"/>
    </source>
</evidence>
<dbReference type="SUPFAM" id="SSF46894">
    <property type="entry name" value="C-terminal effector domain of the bipartite response regulators"/>
    <property type="match status" value="1"/>
</dbReference>
<dbReference type="PROSITE" id="PS50043">
    <property type="entry name" value="HTH_LUXR_2"/>
    <property type="match status" value="1"/>
</dbReference>
<dbReference type="Proteomes" id="UP001522868">
    <property type="component" value="Unassembled WGS sequence"/>
</dbReference>
<protein>
    <submittedName>
        <fullName evidence="3">LuxR C-terminal-related transcriptional regulator</fullName>
    </submittedName>
</protein>
<feature type="region of interest" description="Disordered" evidence="1">
    <location>
        <begin position="56"/>
        <end position="77"/>
    </location>
</feature>
<comment type="caution">
    <text evidence="3">The sequence shown here is derived from an EMBL/GenBank/DDBJ whole genome shotgun (WGS) entry which is preliminary data.</text>
</comment>